<evidence type="ECO:0000313" key="2">
    <source>
        <dbReference type="Proteomes" id="UP000262325"/>
    </source>
</evidence>
<organism evidence="1 2">
    <name type="scientific">Flexistipes sinusarabici</name>
    <dbReference type="NCBI Taxonomy" id="2352"/>
    <lineage>
        <taxon>Bacteria</taxon>
        <taxon>Pseudomonadati</taxon>
        <taxon>Deferribacterota</taxon>
        <taxon>Deferribacteres</taxon>
        <taxon>Deferribacterales</taxon>
        <taxon>Flexistipitaceae</taxon>
        <taxon>Flexistipes</taxon>
    </lineage>
</organism>
<name>A0A3D5QEI7_FLESI</name>
<reference evidence="1 2" key="1">
    <citation type="journal article" date="2018" name="Nat. Biotechnol.">
        <title>A standardized bacterial taxonomy based on genome phylogeny substantially revises the tree of life.</title>
        <authorList>
            <person name="Parks D.H."/>
            <person name="Chuvochina M."/>
            <person name="Waite D.W."/>
            <person name="Rinke C."/>
            <person name="Skarshewski A."/>
            <person name="Chaumeil P.A."/>
            <person name="Hugenholtz P."/>
        </authorList>
    </citation>
    <scope>NUCLEOTIDE SEQUENCE [LARGE SCALE GENOMIC DNA]</scope>
    <source>
        <strain evidence="1">UBA8672</strain>
    </source>
</reference>
<protein>
    <submittedName>
        <fullName evidence="1">Uncharacterized protein</fullName>
    </submittedName>
</protein>
<gene>
    <name evidence="1" type="ORF">DHM44_10665</name>
</gene>
<dbReference type="AlphaFoldDB" id="A0A3D5QEI7"/>
<dbReference type="EMBL" id="DPPF01000227">
    <property type="protein sequence ID" value="HCW94128.1"/>
    <property type="molecule type" value="Genomic_DNA"/>
</dbReference>
<proteinExistence type="predicted"/>
<comment type="caution">
    <text evidence="1">The sequence shown here is derived from an EMBL/GenBank/DDBJ whole genome shotgun (WGS) entry which is preliminary data.</text>
</comment>
<sequence length="86" mass="10010">MIEDISKAKRFARTIITDIVLYNKSKVEEGIKSDNIFEILDEDIQMGRKLFEERVNTDVIDKKIFDKTLIDILIAKYGGKVDSDIW</sequence>
<evidence type="ECO:0000313" key="1">
    <source>
        <dbReference type="EMBL" id="HCW94128.1"/>
    </source>
</evidence>
<dbReference type="Proteomes" id="UP000262325">
    <property type="component" value="Unassembled WGS sequence"/>
</dbReference>
<dbReference type="RefSeq" id="WP_013886154.1">
    <property type="nucleotide sequence ID" value="NZ_JAAZVV010000017.1"/>
</dbReference>
<dbReference type="OMA" id="HIKSKIW"/>
<accession>A0A3D5QEI7</accession>